<dbReference type="InterPro" id="IPR029058">
    <property type="entry name" value="AB_hydrolase_fold"/>
</dbReference>
<dbReference type="InterPro" id="IPR051049">
    <property type="entry name" value="Dienelactone_hydrolase-like"/>
</dbReference>
<feature type="signal peptide" evidence="1">
    <location>
        <begin position="1"/>
        <end position="43"/>
    </location>
</feature>
<dbReference type="SUPFAM" id="SSF53474">
    <property type="entry name" value="alpha/beta-Hydrolases"/>
    <property type="match status" value="1"/>
</dbReference>
<dbReference type="PANTHER" id="PTHR46623">
    <property type="entry name" value="CARBOXYMETHYLENEBUTENOLIDASE-RELATED"/>
    <property type="match status" value="1"/>
</dbReference>
<proteinExistence type="predicted"/>
<evidence type="ECO:0000313" key="4">
    <source>
        <dbReference type="Proteomes" id="UP000544872"/>
    </source>
</evidence>
<evidence type="ECO:0000259" key="2">
    <source>
        <dbReference type="Pfam" id="PF01738"/>
    </source>
</evidence>
<dbReference type="Gene3D" id="3.40.50.1820">
    <property type="entry name" value="alpha/beta hydrolase"/>
    <property type="match status" value="1"/>
</dbReference>
<dbReference type="RefSeq" id="WP_184261185.1">
    <property type="nucleotide sequence ID" value="NZ_JACIIX010000001.1"/>
</dbReference>
<keyword evidence="3" id="KW-0378">Hydrolase</keyword>
<dbReference type="InterPro" id="IPR006311">
    <property type="entry name" value="TAT_signal"/>
</dbReference>
<keyword evidence="4" id="KW-1185">Reference proteome</keyword>
<evidence type="ECO:0000313" key="3">
    <source>
        <dbReference type="EMBL" id="MBB6209188.1"/>
    </source>
</evidence>
<keyword evidence="1" id="KW-0732">Signal</keyword>
<name>A0A7W9ZDH2_NOVIT</name>
<dbReference type="Pfam" id="PF01738">
    <property type="entry name" value="DLH"/>
    <property type="match status" value="1"/>
</dbReference>
<accession>A0A7W9ZDH2</accession>
<dbReference type="AlphaFoldDB" id="A0A7W9ZDH2"/>
<organism evidence="3 4">
    <name type="scientific">Novispirillum itersonii</name>
    <name type="common">Aquaspirillum itersonii</name>
    <dbReference type="NCBI Taxonomy" id="189"/>
    <lineage>
        <taxon>Bacteria</taxon>
        <taxon>Pseudomonadati</taxon>
        <taxon>Pseudomonadota</taxon>
        <taxon>Alphaproteobacteria</taxon>
        <taxon>Rhodospirillales</taxon>
        <taxon>Novispirillaceae</taxon>
        <taxon>Novispirillum</taxon>
    </lineage>
</organism>
<dbReference type="Proteomes" id="UP000544872">
    <property type="component" value="Unassembled WGS sequence"/>
</dbReference>
<dbReference type="EMBL" id="JACIIX010000001">
    <property type="protein sequence ID" value="MBB6209188.1"/>
    <property type="molecule type" value="Genomic_DNA"/>
</dbReference>
<evidence type="ECO:0000256" key="1">
    <source>
        <dbReference type="SAM" id="SignalP"/>
    </source>
</evidence>
<gene>
    <name evidence="3" type="ORF">FHS48_000569</name>
</gene>
<dbReference type="InterPro" id="IPR002925">
    <property type="entry name" value="Dienelactn_hydro"/>
</dbReference>
<feature type="domain" description="Dienelactone hydrolase" evidence="2">
    <location>
        <begin position="64"/>
        <end position="267"/>
    </location>
</feature>
<protein>
    <submittedName>
        <fullName evidence="3">Carboxymethylenebutenolidase</fullName>
        <ecNumber evidence="3">3.1.1.45</ecNumber>
    </submittedName>
</protein>
<dbReference type="PROSITE" id="PS51318">
    <property type="entry name" value="TAT"/>
    <property type="match status" value="1"/>
</dbReference>
<dbReference type="GO" id="GO:0008806">
    <property type="term" value="F:carboxymethylenebutenolidase activity"/>
    <property type="evidence" value="ECO:0007669"/>
    <property type="project" value="UniProtKB-EC"/>
</dbReference>
<reference evidence="3 4" key="1">
    <citation type="submission" date="2020-08" db="EMBL/GenBank/DDBJ databases">
        <title>Genomic Encyclopedia of Type Strains, Phase IV (KMG-IV): sequencing the most valuable type-strain genomes for metagenomic binning, comparative biology and taxonomic classification.</title>
        <authorList>
            <person name="Goeker M."/>
        </authorList>
    </citation>
    <scope>NUCLEOTIDE SEQUENCE [LARGE SCALE GENOMIC DNA]</scope>
    <source>
        <strain evidence="3 4">DSM 11590</strain>
    </source>
</reference>
<dbReference type="PANTHER" id="PTHR46623:SF6">
    <property type="entry name" value="ALPHA_BETA-HYDROLASES SUPERFAMILY PROTEIN"/>
    <property type="match status" value="1"/>
</dbReference>
<comment type="caution">
    <text evidence="3">The sequence shown here is derived from an EMBL/GenBank/DDBJ whole genome shotgun (WGS) entry which is preliminary data.</text>
</comment>
<dbReference type="EC" id="3.1.1.45" evidence="3"/>
<feature type="chain" id="PRO_5030568233" evidence="1">
    <location>
        <begin position="44"/>
        <end position="270"/>
    </location>
</feature>
<sequence length="270" mass="28295">MTAVPPAEILTADGPVSETDRRSLLKALATAPLAAVLASPALAGVAASTTTMVTLDVPGVGPVQAALALPEAQKAPAVVLIHEWWGLNDQIKSVAADLARSGYVALAVDLFGGKVATDAEAAKAQIQAVKPEVATATMVAWISWLRQHPRGTGKVATLGWCFGGGWSVNASLATPVDATVLYYGRVPSDPVALKALKGPVLGHFGEKDQSINHAMVDPFTAALKQNGHPADIYWYDADHAFANPTVARYDEADARLAWERTLAFLKKTVG</sequence>